<dbReference type="InterPro" id="IPR022270">
    <property type="entry name" value="Blh_diox"/>
</dbReference>
<keyword evidence="1" id="KW-0560">Oxidoreductase</keyword>
<protein>
    <recommendedName>
        <fullName evidence="1">Probable beta-carotene 15,15'-dioxygenase</fullName>
        <ecNumber evidence="1">1.13.11.63</ecNumber>
    </recommendedName>
</protein>
<keyword evidence="1" id="KW-0408">Iron</keyword>
<dbReference type="GO" id="GO:0003834">
    <property type="term" value="F:beta-carotene 15,15'-dioxygenase activity"/>
    <property type="evidence" value="ECO:0007669"/>
    <property type="project" value="UniProtKB-EC"/>
</dbReference>
<proteinExistence type="inferred from homology"/>
<dbReference type="Pfam" id="PF15461">
    <property type="entry name" value="BCD"/>
    <property type="match status" value="1"/>
</dbReference>
<keyword evidence="2" id="KW-0503">Monooxygenase</keyword>
<dbReference type="NCBIfam" id="TIGR03753">
    <property type="entry name" value="blh_monoox"/>
    <property type="match status" value="1"/>
</dbReference>
<comment type="function">
    <text evidence="1">Catalyzes the cleavage of beta-carotene at its central double bond (15,15') to yield two molecules of all-trans-retinal.</text>
</comment>
<keyword evidence="1" id="KW-1133">Transmembrane helix</keyword>
<feature type="transmembrane region" description="Helical" evidence="1">
    <location>
        <begin position="175"/>
        <end position="196"/>
    </location>
</feature>
<keyword evidence="1" id="KW-0479">Metal-binding</keyword>
<dbReference type="RefSeq" id="WP_090673263.1">
    <property type="nucleotide sequence ID" value="NZ_FNIT01000004.1"/>
</dbReference>
<name>A0A1H0HY94_9HYPH</name>
<feature type="transmembrane region" description="Helical" evidence="1">
    <location>
        <begin position="83"/>
        <end position="101"/>
    </location>
</feature>
<keyword evidence="1" id="KW-0812">Transmembrane</keyword>
<dbReference type="GO" id="GO:0004497">
    <property type="term" value="F:monooxygenase activity"/>
    <property type="evidence" value="ECO:0007669"/>
    <property type="project" value="UniProtKB-KW"/>
</dbReference>
<feature type="transmembrane region" description="Helical" evidence="1">
    <location>
        <begin position="280"/>
        <end position="302"/>
    </location>
</feature>
<dbReference type="GO" id="GO:0016121">
    <property type="term" value="P:carotene catabolic process"/>
    <property type="evidence" value="ECO:0007669"/>
    <property type="project" value="UniProtKB-UniRule"/>
</dbReference>
<sequence length="305" mass="31642">MTLTLASPSVRPDGRTGASLSPLGRLAVALGLALAGVGAEWAGGFVPFAFAAVLILVLGLPHGASDHLAALRGRPWREAPGRLALFLFLYLAAVAATLALWRVAPGVALAAFLALSTLHFALDDVAAAPWHQYVPERLARGLMPVTLPALLHGETLAQLFSALSTPEDGAALARTAALLAPLVLVLVLAAALLRWLRHEREPAAEIALGAVALLVFPPLVGFALVFAPIHSRGQTRERMAELGLPDLGRYLRACAPTLFGAALLFGALGLLFAGGRAPALGPLFVGLAALTVPHMLVTPLFARAP</sequence>
<accession>A0A1H0HY94</accession>
<organism evidence="2 3">
    <name type="scientific">Aureimonas jatrophae</name>
    <dbReference type="NCBI Taxonomy" id="1166073"/>
    <lineage>
        <taxon>Bacteria</taxon>
        <taxon>Pseudomonadati</taxon>
        <taxon>Pseudomonadota</taxon>
        <taxon>Alphaproteobacteria</taxon>
        <taxon>Hyphomicrobiales</taxon>
        <taxon>Aurantimonadaceae</taxon>
        <taxon>Aureimonas</taxon>
    </lineage>
</organism>
<comment type="caution">
    <text evidence="1">Lacks conserved residue(s) required for the propagation of feature annotation.</text>
</comment>
<keyword evidence="1" id="KW-0472">Membrane</keyword>
<dbReference type="EMBL" id="FNIT01000004">
    <property type="protein sequence ID" value="SDO23820.1"/>
    <property type="molecule type" value="Genomic_DNA"/>
</dbReference>
<keyword evidence="1" id="KW-1003">Cell membrane</keyword>
<comment type="subcellular location">
    <subcellularLocation>
        <location evidence="1">Cell membrane</location>
        <topology evidence="1">Multi-pass membrane protein</topology>
    </subcellularLocation>
</comment>
<dbReference type="Proteomes" id="UP000198793">
    <property type="component" value="Unassembled WGS sequence"/>
</dbReference>
<dbReference type="HAMAP" id="MF_02093">
    <property type="entry name" value="Beta_carotene_diox"/>
    <property type="match status" value="1"/>
</dbReference>
<keyword evidence="3" id="KW-1185">Reference proteome</keyword>
<evidence type="ECO:0000313" key="2">
    <source>
        <dbReference type="EMBL" id="SDO23820.1"/>
    </source>
</evidence>
<dbReference type="GO" id="GO:0010436">
    <property type="term" value="F:carotenoid dioxygenase activity"/>
    <property type="evidence" value="ECO:0007669"/>
    <property type="project" value="UniProtKB-UniRule"/>
</dbReference>
<comment type="cofactor">
    <cofactor evidence="1">
        <name>Fe(2+)</name>
        <dbReference type="ChEBI" id="CHEBI:29033"/>
    </cofactor>
</comment>
<comment type="similarity">
    <text evidence="1">Belongs to the Brp/Blh beta-carotene diooxygenase family.</text>
</comment>
<dbReference type="GO" id="GO:0005506">
    <property type="term" value="F:iron ion binding"/>
    <property type="evidence" value="ECO:0007669"/>
    <property type="project" value="UniProtKB-UniRule"/>
</dbReference>
<dbReference type="AlphaFoldDB" id="A0A1H0HY94"/>
<reference evidence="2 3" key="1">
    <citation type="submission" date="2016-10" db="EMBL/GenBank/DDBJ databases">
        <authorList>
            <person name="de Groot N.N."/>
        </authorList>
    </citation>
    <scope>NUCLEOTIDE SEQUENCE [LARGE SCALE GENOMIC DNA]</scope>
    <source>
        <strain evidence="3">L7-484,KACC 16230,DSM 25025</strain>
    </source>
</reference>
<keyword evidence="1" id="KW-0223">Dioxygenase</keyword>
<dbReference type="OrthoDB" id="8779153at2"/>
<feature type="transmembrane region" description="Helical" evidence="1">
    <location>
        <begin position="208"/>
        <end position="230"/>
    </location>
</feature>
<feature type="transmembrane region" description="Helical" evidence="1">
    <location>
        <begin position="250"/>
        <end position="273"/>
    </location>
</feature>
<evidence type="ECO:0000256" key="1">
    <source>
        <dbReference type="HAMAP-Rule" id="MF_02093"/>
    </source>
</evidence>
<dbReference type="EC" id="1.13.11.63" evidence="1"/>
<dbReference type="STRING" id="1166073.SAMN05192530_104332"/>
<evidence type="ECO:0000313" key="3">
    <source>
        <dbReference type="Proteomes" id="UP000198793"/>
    </source>
</evidence>
<dbReference type="GO" id="GO:0005886">
    <property type="term" value="C:plasma membrane"/>
    <property type="evidence" value="ECO:0007669"/>
    <property type="project" value="UniProtKB-SubCell"/>
</dbReference>
<feature type="transmembrane region" description="Helical" evidence="1">
    <location>
        <begin position="45"/>
        <end position="62"/>
    </location>
</feature>
<gene>
    <name evidence="2" type="ORF">SAMN05192530_104332</name>
</gene>
<comment type="catalytic activity">
    <reaction evidence="1">
        <text>all-trans-beta-carotene + O2 = 2 all-trans-retinal</text>
        <dbReference type="Rhea" id="RHEA:32887"/>
        <dbReference type="ChEBI" id="CHEBI:15379"/>
        <dbReference type="ChEBI" id="CHEBI:17579"/>
        <dbReference type="ChEBI" id="CHEBI:17898"/>
        <dbReference type="EC" id="1.13.11.63"/>
    </reaction>
</comment>